<name>A0A605DD26_SALMO</name>
<dbReference type="AlphaFoldDB" id="A0A605DD26"/>
<sequence>MDRRKYIAEVVKKTGIRLDENDPVFAVVLLNQLILEEQKSELETLVEQLSSTGKAINGEVVKQAQTLWDTKTRQLNAEAAELKMALLREHSHLQKGAREAVTQAVNDAVVNLTSSMTDNNRSNWTATIVGGLVGGLVVALVSFLMQ</sequence>
<feature type="transmembrane region" description="Helical" evidence="1">
    <location>
        <begin position="124"/>
        <end position="145"/>
    </location>
</feature>
<evidence type="ECO:0008006" key="3">
    <source>
        <dbReference type="Google" id="ProtNLM"/>
    </source>
</evidence>
<evidence type="ECO:0000256" key="1">
    <source>
        <dbReference type="SAM" id="Phobius"/>
    </source>
</evidence>
<protein>
    <recommendedName>
        <fullName evidence="3">Conjugal transfer protein TraM</fullName>
    </recommendedName>
</protein>
<organism evidence="2">
    <name type="scientific">Salmonella montevideo</name>
    <dbReference type="NCBI Taxonomy" id="115981"/>
    <lineage>
        <taxon>Bacteria</taxon>
        <taxon>Pseudomonadati</taxon>
        <taxon>Pseudomonadota</taxon>
        <taxon>Gammaproteobacteria</taxon>
        <taxon>Enterobacterales</taxon>
        <taxon>Enterobacteriaceae</taxon>
        <taxon>Salmonella</taxon>
    </lineage>
</organism>
<proteinExistence type="predicted"/>
<gene>
    <name evidence="2" type="ORF">DYO72_23695</name>
</gene>
<dbReference type="EMBL" id="AAKPPR010000019">
    <property type="protein sequence ID" value="ECU3336522.1"/>
    <property type="molecule type" value="Genomic_DNA"/>
</dbReference>
<keyword evidence="1" id="KW-0472">Membrane</keyword>
<keyword evidence="1" id="KW-0812">Transmembrane</keyword>
<evidence type="ECO:0000313" key="2">
    <source>
        <dbReference type="EMBL" id="ECU3336522.1"/>
    </source>
</evidence>
<comment type="caution">
    <text evidence="2">The sequence shown here is derived from an EMBL/GenBank/DDBJ whole genome shotgun (WGS) entry which is preliminary data.</text>
</comment>
<accession>A0A605DD26</accession>
<reference evidence="2" key="1">
    <citation type="submission" date="2018-08" db="EMBL/GenBank/DDBJ databases">
        <authorList>
            <consortium name="NARMS: The National Antimicrobial Resistance Monitoring System"/>
        </authorList>
    </citation>
    <scope>NUCLEOTIDE SEQUENCE</scope>
    <source>
        <strain evidence="2">CVM N17S1479</strain>
    </source>
</reference>
<keyword evidence="1" id="KW-1133">Transmembrane helix</keyword>